<keyword evidence="5" id="KW-1185">Reference proteome</keyword>
<evidence type="ECO:0000256" key="1">
    <source>
        <dbReference type="ARBA" id="ARBA00005814"/>
    </source>
</evidence>
<evidence type="ECO:0000313" key="5">
    <source>
        <dbReference type="Proteomes" id="UP001055439"/>
    </source>
</evidence>
<keyword evidence="3" id="KW-0472">Membrane</keyword>
<dbReference type="AlphaFoldDB" id="A0A9E7FVX2"/>
<keyword evidence="3" id="KW-1133">Transmembrane helix</keyword>
<keyword evidence="2" id="KW-0813">Transport</keyword>
<evidence type="ECO:0000313" key="4">
    <source>
        <dbReference type="EMBL" id="URE03299.1"/>
    </source>
</evidence>
<protein>
    <submittedName>
        <fullName evidence="4">ABC-2 type transporter</fullName>
    </submittedName>
</protein>
<evidence type="ECO:0000256" key="2">
    <source>
        <dbReference type="ARBA" id="ARBA00022448"/>
    </source>
</evidence>
<keyword evidence="3" id="KW-0812">Transmembrane</keyword>
<dbReference type="PANTHER" id="PTHR48042:SF19">
    <property type="entry name" value="OS09G0472100 PROTEIN"/>
    <property type="match status" value="1"/>
</dbReference>
<gene>
    <name evidence="4" type="ORF">MUK42_31717</name>
</gene>
<accession>A0A9E7FVX2</accession>
<proteinExistence type="inferred from homology"/>
<dbReference type="Proteomes" id="UP001055439">
    <property type="component" value="Chromosome 5"/>
</dbReference>
<evidence type="ECO:0000256" key="3">
    <source>
        <dbReference type="SAM" id="Phobius"/>
    </source>
</evidence>
<dbReference type="PANTHER" id="PTHR48042">
    <property type="entry name" value="ABC TRANSPORTER G FAMILY MEMBER 11"/>
    <property type="match status" value="1"/>
</dbReference>
<name>A0A9E7FVX2_9LILI</name>
<dbReference type="EMBL" id="CP097507">
    <property type="protein sequence ID" value="URE03299.1"/>
    <property type="molecule type" value="Genomic_DNA"/>
</dbReference>
<organism evidence="4 5">
    <name type="scientific">Musa troglodytarum</name>
    <name type="common">fe'i banana</name>
    <dbReference type="NCBI Taxonomy" id="320322"/>
    <lineage>
        <taxon>Eukaryota</taxon>
        <taxon>Viridiplantae</taxon>
        <taxon>Streptophyta</taxon>
        <taxon>Embryophyta</taxon>
        <taxon>Tracheophyta</taxon>
        <taxon>Spermatophyta</taxon>
        <taxon>Magnoliopsida</taxon>
        <taxon>Liliopsida</taxon>
        <taxon>Zingiberales</taxon>
        <taxon>Musaceae</taxon>
        <taxon>Musa</taxon>
    </lineage>
</organism>
<dbReference type="OrthoDB" id="66620at2759"/>
<sequence length="129" mass="14842">MAILNIKSYRSSATSQQVAQQIAEIRDTGGVVVKKNQASFMTQSLVLTGRCFVNMYLDLGYYCFGSIQARGSMLMFIAAFLTFMAIGGFPFFKRIRRLVFFFHQLLFFLHSSKADSFMFFQHRSLEEKD</sequence>
<dbReference type="InterPro" id="IPR052215">
    <property type="entry name" value="Plant_ABCG"/>
</dbReference>
<comment type="similarity">
    <text evidence="1">Belongs to the ABC transporter superfamily. ABCG family. Eye pigment precursor importer (TC 3.A.1.204) subfamily.</text>
</comment>
<reference evidence="4" key="1">
    <citation type="submission" date="2022-05" db="EMBL/GenBank/DDBJ databases">
        <title>The Musa troglodytarum L. genome provides insights into the mechanism of non-climacteric behaviour and enrichment of carotenoids.</title>
        <authorList>
            <person name="Wang J."/>
        </authorList>
    </citation>
    <scope>NUCLEOTIDE SEQUENCE</scope>
    <source>
        <tissue evidence="4">Leaf</tissue>
    </source>
</reference>
<feature type="transmembrane region" description="Helical" evidence="3">
    <location>
        <begin position="74"/>
        <end position="92"/>
    </location>
</feature>